<dbReference type="SUPFAM" id="SSF53335">
    <property type="entry name" value="S-adenosyl-L-methionine-dependent methyltransferases"/>
    <property type="match status" value="1"/>
</dbReference>
<dbReference type="Pfam" id="PF13847">
    <property type="entry name" value="Methyltransf_31"/>
    <property type="match status" value="1"/>
</dbReference>
<dbReference type="Pfam" id="PF05958">
    <property type="entry name" value="tRNA_U5-meth_tr"/>
    <property type="match status" value="1"/>
</dbReference>
<dbReference type="AlphaFoldDB" id="A0A449B9S9"/>
<dbReference type="PROSITE" id="PS01231">
    <property type="entry name" value="TRMA_2"/>
    <property type="match status" value="1"/>
</dbReference>
<dbReference type="InterPro" id="IPR029063">
    <property type="entry name" value="SAM-dependent_MTases_sf"/>
</dbReference>
<dbReference type="EMBL" id="LR215043">
    <property type="protein sequence ID" value="VEU77932.1"/>
    <property type="molecule type" value="Genomic_DNA"/>
</dbReference>
<evidence type="ECO:0000313" key="6">
    <source>
        <dbReference type="EMBL" id="VEU77932.1"/>
    </source>
</evidence>
<organism evidence="6 7">
    <name type="scientific">Mycoplasmopsis columbinasalis</name>
    <dbReference type="NCBI Taxonomy" id="114880"/>
    <lineage>
        <taxon>Bacteria</taxon>
        <taxon>Bacillati</taxon>
        <taxon>Mycoplasmatota</taxon>
        <taxon>Mycoplasmoidales</taxon>
        <taxon>Metamycoplasmataceae</taxon>
        <taxon>Mycoplasmopsis</taxon>
    </lineage>
</organism>
<feature type="binding site" evidence="4">
    <location>
        <position position="299"/>
    </location>
    <ligand>
        <name>S-adenosyl-L-methionine</name>
        <dbReference type="ChEBI" id="CHEBI:59789"/>
    </ligand>
</feature>
<gene>
    <name evidence="6" type="primary">trmA</name>
    <name evidence="6" type="ORF">NCTC10184_00146</name>
</gene>
<feature type="binding site" evidence="4">
    <location>
        <position position="363"/>
    </location>
    <ligand>
        <name>S-adenosyl-L-methionine</name>
        <dbReference type="ChEBI" id="CHEBI:59789"/>
    </ligand>
</feature>
<dbReference type="PROSITE" id="PS50926">
    <property type="entry name" value="TRAM"/>
    <property type="match status" value="1"/>
</dbReference>
<dbReference type="NCBIfam" id="TIGR00479">
    <property type="entry name" value="rumA"/>
    <property type="match status" value="1"/>
</dbReference>
<dbReference type="InterPro" id="IPR010280">
    <property type="entry name" value="U5_MeTrfase_fam"/>
</dbReference>
<dbReference type="InterPro" id="IPR012340">
    <property type="entry name" value="NA-bd_OB-fold"/>
</dbReference>
<name>A0A449B9S9_9BACT</name>
<feature type="domain" description="TRAM" evidence="5">
    <location>
        <begin position="2"/>
        <end position="61"/>
    </location>
</feature>
<feature type="binding site" evidence="4">
    <location>
        <position position="320"/>
    </location>
    <ligand>
        <name>S-adenosyl-L-methionine</name>
        <dbReference type="ChEBI" id="CHEBI:59789"/>
    </ligand>
</feature>
<dbReference type="KEGG" id="mcob:NCTC10184_00146"/>
<evidence type="ECO:0000259" key="5">
    <source>
        <dbReference type="PROSITE" id="PS50926"/>
    </source>
</evidence>
<dbReference type="PANTHER" id="PTHR11061">
    <property type="entry name" value="RNA M5U METHYLTRANSFERASE"/>
    <property type="match status" value="1"/>
</dbReference>
<dbReference type="GO" id="GO:0070475">
    <property type="term" value="P:rRNA base methylation"/>
    <property type="evidence" value="ECO:0007669"/>
    <property type="project" value="TreeGrafter"/>
</dbReference>
<dbReference type="CDD" id="cd02440">
    <property type="entry name" value="AdoMet_MTases"/>
    <property type="match status" value="1"/>
</dbReference>
<keyword evidence="1 4" id="KW-0489">Methyltransferase</keyword>
<feature type="binding site" evidence="4">
    <location>
        <position position="270"/>
    </location>
    <ligand>
        <name>S-adenosyl-L-methionine</name>
        <dbReference type="ChEBI" id="CHEBI:59789"/>
    </ligand>
</feature>
<reference evidence="6 7" key="1">
    <citation type="submission" date="2019-01" db="EMBL/GenBank/DDBJ databases">
        <authorList>
            <consortium name="Pathogen Informatics"/>
        </authorList>
    </citation>
    <scope>NUCLEOTIDE SEQUENCE [LARGE SCALE GENOMIC DNA]</scope>
    <source>
        <strain evidence="6 7">NCTC10184</strain>
    </source>
</reference>
<protein>
    <submittedName>
        <fullName evidence="6">tRNA (Uracil-5-)-methyltransferase related enzyme</fullName>
        <ecNumber evidence="6">2.1.1.189</ecNumber>
    </submittedName>
</protein>
<evidence type="ECO:0000256" key="4">
    <source>
        <dbReference type="PROSITE-ProRule" id="PRU01024"/>
    </source>
</evidence>
<keyword evidence="7" id="KW-1185">Reference proteome</keyword>
<dbReference type="GO" id="GO:0070041">
    <property type="term" value="F:rRNA (uridine-C5-)-methyltransferase activity"/>
    <property type="evidence" value="ECO:0007669"/>
    <property type="project" value="TreeGrafter"/>
</dbReference>
<dbReference type="PROSITE" id="PS51687">
    <property type="entry name" value="SAM_MT_RNA_M5U"/>
    <property type="match status" value="1"/>
</dbReference>
<evidence type="ECO:0000256" key="2">
    <source>
        <dbReference type="ARBA" id="ARBA00022679"/>
    </source>
</evidence>
<dbReference type="OrthoDB" id="9804590at2"/>
<dbReference type="PANTHER" id="PTHR11061:SF30">
    <property type="entry name" value="TRNA (URACIL(54)-C(5))-METHYLTRANSFERASE"/>
    <property type="match status" value="1"/>
</dbReference>
<dbReference type="FunFam" id="3.40.50.150:FF:000009">
    <property type="entry name" value="23S rRNA (Uracil(1939)-C(5))-methyltransferase RlmD"/>
    <property type="match status" value="1"/>
</dbReference>
<dbReference type="InterPro" id="IPR030391">
    <property type="entry name" value="MeTrfase_TrmA_CS"/>
</dbReference>
<dbReference type="EC" id="2.1.1.189" evidence="6"/>
<dbReference type="Gene3D" id="3.40.50.150">
    <property type="entry name" value="Vaccinia Virus protein VP39"/>
    <property type="match status" value="1"/>
</dbReference>
<feature type="active site" description="Nucleophile" evidence="4">
    <location>
        <position position="390"/>
    </location>
</feature>
<dbReference type="Proteomes" id="UP000290876">
    <property type="component" value="Chromosome"/>
</dbReference>
<dbReference type="Gene3D" id="2.40.50.140">
    <property type="entry name" value="Nucleic acid-binding proteins"/>
    <property type="match status" value="1"/>
</dbReference>
<dbReference type="InterPro" id="IPR002792">
    <property type="entry name" value="TRAM_dom"/>
</dbReference>
<proteinExistence type="inferred from homology"/>
<comment type="similarity">
    <text evidence="4">Belongs to the class I-like SAM-binding methyltransferase superfamily. RNA M5U methyltransferase family.</text>
</comment>
<dbReference type="RefSeq" id="WP_129622787.1">
    <property type="nucleotide sequence ID" value="NZ_LR215043.1"/>
</dbReference>
<dbReference type="SUPFAM" id="SSF50249">
    <property type="entry name" value="Nucleic acid-binding proteins"/>
    <property type="match status" value="1"/>
</dbReference>
<keyword evidence="2 4" id="KW-0808">Transferase</keyword>
<keyword evidence="3 4" id="KW-0949">S-adenosyl-L-methionine</keyword>
<dbReference type="Gene3D" id="2.40.50.1070">
    <property type="match status" value="1"/>
</dbReference>
<dbReference type="Pfam" id="PF01938">
    <property type="entry name" value="TRAM"/>
    <property type="match status" value="1"/>
</dbReference>
<accession>A0A449B9S9</accession>
<evidence type="ECO:0000256" key="3">
    <source>
        <dbReference type="ARBA" id="ARBA00022691"/>
    </source>
</evidence>
<dbReference type="InterPro" id="IPR025714">
    <property type="entry name" value="Methyltranfer_dom"/>
</dbReference>
<evidence type="ECO:0000313" key="7">
    <source>
        <dbReference type="Proteomes" id="UP000290876"/>
    </source>
</evidence>
<evidence type="ECO:0000256" key="1">
    <source>
        <dbReference type="ARBA" id="ARBA00022603"/>
    </source>
</evidence>
<sequence>MKIKQGQVLVDVTTDEFTYEGYGAIRSEDFVIFVDGLLPGELADIRIEQTYAKKAFGKILKIKKSSPDRVRSFDDQLVQSGVAPLAILNYESQLQFKEAVVQKLVERNLNFYNLEKIQPSRQIFNYRNKVKVFYQKHKDSYIFGNHLKFTNKIAQLSNLALAHQEINNLFVFFWNLIKEQNYDIGSSGEIILRYSASFDQLVLVIITSKQIIMDPTLILQLQKQFPNLIQVHLVIKTKTSTKTKTLVNKDKFTNKILDLTCVANWNTFLQINEDVTSQIYQELSKQMHFEKLDHVLDAFCGVGTIGLTFAKQVGSVKGVEVVPEAVENALFNARLNYLQNADFKLGDANSTILHPKLNKVVLDPPREGVAQNFLTKIATQQITRIGYISCNPHTFVRDAKFLLTKGYKLVYLKPFDMFPQTHHIELLGVFELANGKE</sequence>